<evidence type="ECO:0000313" key="5">
    <source>
        <dbReference type="EMBL" id="KJV67047.1"/>
    </source>
</evidence>
<dbReference type="Pfam" id="PF00120">
    <property type="entry name" value="Gln-synt_C"/>
    <property type="match status" value="1"/>
</dbReference>
<evidence type="ECO:0000256" key="2">
    <source>
        <dbReference type="PROSITE-ProRule" id="PRU01331"/>
    </source>
</evidence>
<dbReference type="PROSITE" id="PS51987">
    <property type="entry name" value="GS_CATALYTIC"/>
    <property type="match status" value="1"/>
</dbReference>
<feature type="domain" description="GS catalytic" evidence="4">
    <location>
        <begin position="1"/>
        <end position="177"/>
    </location>
</feature>
<dbReference type="GO" id="GO:0006542">
    <property type="term" value="P:glutamine biosynthetic process"/>
    <property type="evidence" value="ECO:0007669"/>
    <property type="project" value="TreeGrafter"/>
</dbReference>
<reference evidence="5 6" key="1">
    <citation type="submission" date="2015-01" db="EMBL/GenBank/DDBJ databases">
        <title>Genome Sequencing of Rickettsiales.</title>
        <authorList>
            <person name="Daugherty S.C."/>
            <person name="Su Q."/>
            <person name="Abolude K."/>
            <person name="Beier-Sexton M."/>
            <person name="Carlyon J.A."/>
            <person name="Carter R."/>
            <person name="Day N.P."/>
            <person name="Dumler S.J."/>
            <person name="Dyachenko V."/>
            <person name="Godinez A."/>
            <person name="Kurtti T.J."/>
            <person name="Lichay M."/>
            <person name="Mullins K.E."/>
            <person name="Ott S."/>
            <person name="Pappas-Brown V."/>
            <person name="Paris D.H."/>
            <person name="Patel P."/>
            <person name="Richards A.L."/>
            <person name="Sadzewicz L."/>
            <person name="Sears K."/>
            <person name="Seidman D."/>
            <person name="Sengamalay N."/>
            <person name="Stenos J."/>
            <person name="Tallon L.J."/>
            <person name="Vincent G."/>
            <person name="Fraser C.M."/>
            <person name="Munderloh U."/>
            <person name="Dunning-Hotopp J.C."/>
        </authorList>
    </citation>
    <scope>NUCLEOTIDE SEQUENCE [LARGE SCALE GENOMIC DNA]</scope>
    <source>
        <strain evidence="5 6">ApNP</strain>
    </source>
</reference>
<dbReference type="InterPro" id="IPR008146">
    <property type="entry name" value="Gln_synth_cat_dom"/>
</dbReference>
<evidence type="ECO:0000256" key="1">
    <source>
        <dbReference type="ARBA" id="ARBA00009897"/>
    </source>
</evidence>
<evidence type="ECO:0000313" key="6">
    <source>
        <dbReference type="Proteomes" id="UP000033385"/>
    </source>
</evidence>
<dbReference type="GO" id="GO:0005737">
    <property type="term" value="C:cytoplasm"/>
    <property type="evidence" value="ECO:0007669"/>
    <property type="project" value="TreeGrafter"/>
</dbReference>
<name>A0A0F3NH72_ANAPH</name>
<dbReference type="PATRIC" id="fig|1359153.3.peg.925"/>
<gene>
    <name evidence="5" type="ORF">APHNP_0899</name>
</gene>
<dbReference type="PANTHER" id="PTHR43407">
    <property type="entry name" value="GLUTAMINE SYNTHETASE"/>
    <property type="match status" value="1"/>
</dbReference>
<accession>A0A0F3NH72</accession>
<evidence type="ECO:0000256" key="3">
    <source>
        <dbReference type="RuleBase" id="RU000384"/>
    </source>
</evidence>
<proteinExistence type="inferred from homology"/>
<comment type="similarity">
    <text evidence="1 2 3">Belongs to the glutamine synthetase family.</text>
</comment>
<dbReference type="Proteomes" id="UP000033385">
    <property type="component" value="Unassembled WGS sequence"/>
</dbReference>
<sequence length="177" mass="19804">MSLLYWGILAHGKALNAFANPSTNSYKRLVPNFEAPTWLAYSHGNRSAAVRVPFVPSNSAAARRIEVRFPDPLANPYLCFASQLMAGLDGIKNKVMPPEVQGRSLYDMSEDEVRGLSSVCFSLEEALEALDKDRGFLVEGGVFTNDQIDAYIKLKRQEAHELRIHPHPVEFSNYYAL</sequence>
<dbReference type="Gene3D" id="3.30.590.10">
    <property type="entry name" value="Glutamine synthetase/guanido kinase, catalytic domain"/>
    <property type="match status" value="1"/>
</dbReference>
<dbReference type="AlphaFoldDB" id="A0A0F3NH72"/>
<dbReference type="GO" id="GO:0016020">
    <property type="term" value="C:membrane"/>
    <property type="evidence" value="ECO:0007669"/>
    <property type="project" value="TreeGrafter"/>
</dbReference>
<dbReference type="InterPro" id="IPR014746">
    <property type="entry name" value="Gln_synth/guanido_kin_cat_dom"/>
</dbReference>
<dbReference type="SUPFAM" id="SSF55931">
    <property type="entry name" value="Glutamine synthetase/guanido kinase"/>
    <property type="match status" value="1"/>
</dbReference>
<dbReference type="GO" id="GO:0019740">
    <property type="term" value="P:nitrogen utilization"/>
    <property type="evidence" value="ECO:0007669"/>
    <property type="project" value="TreeGrafter"/>
</dbReference>
<organism evidence="5 6">
    <name type="scientific">Anaplasma phagocytophilum str. ApNP</name>
    <dbReference type="NCBI Taxonomy" id="1359153"/>
    <lineage>
        <taxon>Bacteria</taxon>
        <taxon>Pseudomonadati</taxon>
        <taxon>Pseudomonadota</taxon>
        <taxon>Alphaproteobacteria</taxon>
        <taxon>Rickettsiales</taxon>
        <taxon>Anaplasmataceae</taxon>
        <taxon>Anaplasma</taxon>
        <taxon>phagocytophilum group</taxon>
    </lineage>
</organism>
<comment type="caution">
    <text evidence="5">The sequence shown here is derived from an EMBL/GenBank/DDBJ whole genome shotgun (WGS) entry which is preliminary data.</text>
</comment>
<protein>
    <submittedName>
        <fullName evidence="5">Glutamine synthetase, catalytic domain protein</fullName>
    </submittedName>
</protein>
<evidence type="ECO:0000259" key="4">
    <source>
        <dbReference type="PROSITE" id="PS51987"/>
    </source>
</evidence>
<dbReference type="EMBL" id="LANW01000001">
    <property type="protein sequence ID" value="KJV67047.1"/>
    <property type="molecule type" value="Genomic_DNA"/>
</dbReference>
<dbReference type="PANTHER" id="PTHR43407:SF2">
    <property type="entry name" value="GLUTAMINE SYNTHETASE"/>
    <property type="match status" value="1"/>
</dbReference>
<dbReference type="GO" id="GO:0004356">
    <property type="term" value="F:glutamine synthetase activity"/>
    <property type="evidence" value="ECO:0007669"/>
    <property type="project" value="InterPro"/>
</dbReference>